<feature type="region of interest" description="Disordered" evidence="1">
    <location>
        <begin position="1"/>
        <end position="22"/>
    </location>
</feature>
<proteinExistence type="predicted"/>
<dbReference type="Proteomes" id="UP000257706">
    <property type="component" value="Unassembled WGS sequence"/>
</dbReference>
<gene>
    <name evidence="2" type="ORF">DCK97_25055</name>
</gene>
<evidence type="ECO:0000256" key="1">
    <source>
        <dbReference type="SAM" id="MobiDB-lite"/>
    </source>
</evidence>
<comment type="caution">
    <text evidence="2">The sequence shown here is derived from an EMBL/GenBank/DDBJ whole genome shotgun (WGS) entry which is preliminary data.</text>
</comment>
<organism evidence="2 3">
    <name type="scientific">Tistrella mobilis</name>
    <dbReference type="NCBI Taxonomy" id="171437"/>
    <lineage>
        <taxon>Bacteria</taxon>
        <taxon>Pseudomonadati</taxon>
        <taxon>Pseudomonadota</taxon>
        <taxon>Alphaproteobacteria</taxon>
        <taxon>Geminicoccales</taxon>
        <taxon>Geminicoccaceae</taxon>
        <taxon>Tistrella</taxon>
    </lineage>
</organism>
<reference evidence="2 3" key="1">
    <citation type="journal article" date="2018" name="Nat. Biotechnol.">
        <title>A standardized bacterial taxonomy based on genome phylogeny substantially revises the tree of life.</title>
        <authorList>
            <person name="Parks D.H."/>
            <person name="Chuvochina M."/>
            <person name="Waite D.W."/>
            <person name="Rinke C."/>
            <person name="Skarshewski A."/>
            <person name="Chaumeil P.A."/>
            <person name="Hugenholtz P."/>
        </authorList>
    </citation>
    <scope>NUCLEOTIDE SEQUENCE [LARGE SCALE GENOMIC DNA]</scope>
    <source>
        <strain evidence="2">UBA8739</strain>
    </source>
</reference>
<feature type="non-terminal residue" evidence="2">
    <location>
        <position position="1"/>
    </location>
</feature>
<feature type="compositionally biased region" description="Low complexity" evidence="1">
    <location>
        <begin position="7"/>
        <end position="16"/>
    </location>
</feature>
<keyword evidence="2" id="KW-0378">Hydrolase</keyword>
<dbReference type="AlphaFoldDB" id="A0A3B9ITL5"/>
<protein>
    <submittedName>
        <fullName evidence="2">Aminoacyl-tRNA hydrolase</fullName>
    </submittedName>
</protein>
<evidence type="ECO:0000313" key="2">
    <source>
        <dbReference type="EMBL" id="HAE50687.1"/>
    </source>
</evidence>
<sequence>PAKPAKPDAAGAPPAGATGGEE</sequence>
<name>A0A3B9ITL5_9PROT</name>
<dbReference type="EMBL" id="DMAI01000408">
    <property type="protein sequence ID" value="HAE50687.1"/>
    <property type="molecule type" value="Genomic_DNA"/>
</dbReference>
<evidence type="ECO:0000313" key="3">
    <source>
        <dbReference type="Proteomes" id="UP000257706"/>
    </source>
</evidence>
<dbReference type="GO" id="GO:0016787">
    <property type="term" value="F:hydrolase activity"/>
    <property type="evidence" value="ECO:0007669"/>
    <property type="project" value="UniProtKB-KW"/>
</dbReference>
<accession>A0A3B9ITL5</accession>